<protein>
    <recommendedName>
        <fullName evidence="1">HEPN domain-containing protein</fullName>
    </recommendedName>
</protein>
<feature type="domain" description="HEPN" evidence="1">
    <location>
        <begin position="9"/>
        <end position="118"/>
    </location>
</feature>
<dbReference type="STRING" id="1798553.A3H70_01020"/>
<evidence type="ECO:0000259" key="1">
    <source>
        <dbReference type="PROSITE" id="PS50910"/>
    </source>
</evidence>
<evidence type="ECO:0000313" key="3">
    <source>
        <dbReference type="Proteomes" id="UP000178109"/>
    </source>
</evidence>
<dbReference type="Pfam" id="PF05168">
    <property type="entry name" value="HEPN"/>
    <property type="match status" value="1"/>
</dbReference>
<dbReference type="EMBL" id="MHKO01000026">
    <property type="protein sequence ID" value="OGY92217.1"/>
    <property type="molecule type" value="Genomic_DNA"/>
</dbReference>
<reference evidence="2 3" key="1">
    <citation type="journal article" date="2016" name="Nat. Commun.">
        <title>Thousands of microbial genomes shed light on interconnected biogeochemical processes in an aquifer system.</title>
        <authorList>
            <person name="Anantharaman K."/>
            <person name="Brown C.T."/>
            <person name="Hug L.A."/>
            <person name="Sharon I."/>
            <person name="Castelle C.J."/>
            <person name="Probst A.J."/>
            <person name="Thomas B.C."/>
            <person name="Singh A."/>
            <person name="Wilkins M.J."/>
            <person name="Karaoz U."/>
            <person name="Brodie E.L."/>
            <person name="Williams K.H."/>
            <person name="Hubbard S.S."/>
            <person name="Banfield J.F."/>
        </authorList>
    </citation>
    <scope>NUCLEOTIDE SEQUENCE [LARGE SCALE GENOMIC DNA]</scope>
</reference>
<dbReference type="SUPFAM" id="SSF81593">
    <property type="entry name" value="Nucleotidyltransferase substrate binding subunit/domain"/>
    <property type="match status" value="1"/>
</dbReference>
<sequence length="129" mass="15259">MKSHSEYWKQSAQRNWKTSQDLFKTKHYDACLFFCHLTIEKLLKGLVVQRTKTPAPHTHDLIKLAHLAQIDLSSEQAEQLNEISTFNIVGRYQDEKSAFHKKITKPYCEAWLATSKKFYLWLKKECQNQ</sequence>
<comment type="caution">
    <text evidence="2">The sequence shown here is derived from an EMBL/GenBank/DDBJ whole genome shotgun (WGS) entry which is preliminary data.</text>
</comment>
<proteinExistence type="predicted"/>
<dbReference type="InterPro" id="IPR007842">
    <property type="entry name" value="HEPN_dom"/>
</dbReference>
<accession>A0A1G2BVG5</accession>
<dbReference type="Gene3D" id="1.20.120.330">
    <property type="entry name" value="Nucleotidyltransferases domain 2"/>
    <property type="match status" value="1"/>
</dbReference>
<evidence type="ECO:0000313" key="2">
    <source>
        <dbReference type="EMBL" id="OGY92217.1"/>
    </source>
</evidence>
<dbReference type="PROSITE" id="PS50910">
    <property type="entry name" value="HEPN"/>
    <property type="match status" value="1"/>
</dbReference>
<gene>
    <name evidence="2" type="ORF">A3H70_01020</name>
</gene>
<dbReference type="Proteomes" id="UP000178109">
    <property type="component" value="Unassembled WGS sequence"/>
</dbReference>
<dbReference type="AlphaFoldDB" id="A0A1G2BVG5"/>
<name>A0A1G2BVG5_9BACT</name>
<dbReference type="SMART" id="SM00748">
    <property type="entry name" value="HEPN"/>
    <property type="match status" value="1"/>
</dbReference>
<organism evidence="2 3">
    <name type="scientific">Candidatus Komeilibacteria bacterium RIFCSPLOWO2_02_FULL_48_11</name>
    <dbReference type="NCBI Taxonomy" id="1798553"/>
    <lineage>
        <taxon>Bacteria</taxon>
        <taxon>Candidatus Komeiliibacteriota</taxon>
    </lineage>
</organism>